<dbReference type="EMBL" id="CP111024">
    <property type="protein sequence ID" value="WAR22999.1"/>
    <property type="molecule type" value="Genomic_DNA"/>
</dbReference>
<feature type="domain" description="EF-hand" evidence="7">
    <location>
        <begin position="163"/>
        <end position="198"/>
    </location>
</feature>
<dbReference type="CDD" id="cd00051">
    <property type="entry name" value="EFh"/>
    <property type="match status" value="2"/>
</dbReference>
<dbReference type="InterPro" id="IPR028846">
    <property type="entry name" value="Recoverin"/>
</dbReference>
<dbReference type="PRINTS" id="PR00450">
    <property type="entry name" value="RECOVERIN"/>
</dbReference>
<gene>
    <name evidence="8" type="ORF">MAR_036668</name>
</gene>
<dbReference type="InterPro" id="IPR002048">
    <property type="entry name" value="EF_hand_dom"/>
</dbReference>
<keyword evidence="9" id="KW-1185">Reference proteome</keyword>
<dbReference type="InterPro" id="IPR011992">
    <property type="entry name" value="EF-hand-dom_pair"/>
</dbReference>
<evidence type="ECO:0000256" key="5">
    <source>
        <dbReference type="ARBA" id="ARBA00022837"/>
    </source>
</evidence>
<proteinExistence type="inferred from homology"/>
<dbReference type="InterPro" id="IPR018247">
    <property type="entry name" value="EF_Hand_1_Ca_BS"/>
</dbReference>
<keyword evidence="4" id="KW-0677">Repeat</keyword>
<evidence type="ECO:0000256" key="4">
    <source>
        <dbReference type="ARBA" id="ARBA00022737"/>
    </source>
</evidence>
<protein>
    <submittedName>
        <fullName evidence="8">NCAH-like protein</fullName>
    </submittedName>
</protein>
<keyword evidence="6" id="KW-0449">Lipoprotein</keyword>
<evidence type="ECO:0000313" key="9">
    <source>
        <dbReference type="Proteomes" id="UP001164746"/>
    </source>
</evidence>
<evidence type="ECO:0000259" key="7">
    <source>
        <dbReference type="PROSITE" id="PS50222"/>
    </source>
</evidence>
<keyword evidence="5" id="KW-0106">Calcium</keyword>
<accession>A0ABY7FQ46</accession>
<name>A0ABY7FQ46_MYAAR</name>
<keyword evidence="2" id="KW-0519">Myristate</keyword>
<sequence>MVFENLKRMRSFITKMTAKGQKRKIRQEKIDELQNEVSFSSDEIKDWFYEYNKRLGEGHKELTKEEFKDVYNSIFAGDASEFAEHVFRTFDRDGNGTVDFKEFLIGLCVSGSDDTAAKLSWAFKMYDIDGDGYISRQEMRSIMSAIYKMTELQNPDETGSQASAEDLADRFFEDFDTNKDGLVSWAEFRVGATNDQTIISLLECNPDTDPE</sequence>
<comment type="similarity">
    <text evidence="1">Belongs to the recoverin family.</text>
</comment>
<feature type="domain" description="EF-hand" evidence="7">
    <location>
        <begin position="78"/>
        <end position="113"/>
    </location>
</feature>
<dbReference type="SUPFAM" id="SSF47473">
    <property type="entry name" value="EF-hand"/>
    <property type="match status" value="1"/>
</dbReference>
<evidence type="ECO:0000256" key="1">
    <source>
        <dbReference type="ARBA" id="ARBA00006049"/>
    </source>
</evidence>
<evidence type="ECO:0000256" key="2">
    <source>
        <dbReference type="ARBA" id="ARBA00022707"/>
    </source>
</evidence>
<feature type="domain" description="EF-hand" evidence="7">
    <location>
        <begin position="114"/>
        <end position="149"/>
    </location>
</feature>
<dbReference type="Pfam" id="PF00036">
    <property type="entry name" value="EF-hand_1"/>
    <property type="match status" value="1"/>
</dbReference>
<reference evidence="8" key="1">
    <citation type="submission" date="2022-11" db="EMBL/GenBank/DDBJ databases">
        <title>Centuries of genome instability and evolution in soft-shell clam transmissible cancer (bioRxiv).</title>
        <authorList>
            <person name="Hart S.F.M."/>
            <person name="Yonemitsu M.A."/>
            <person name="Giersch R.M."/>
            <person name="Beal B.F."/>
            <person name="Arriagada G."/>
            <person name="Davis B.W."/>
            <person name="Ostrander E.A."/>
            <person name="Goff S.P."/>
            <person name="Metzger M.J."/>
        </authorList>
    </citation>
    <scope>NUCLEOTIDE SEQUENCE</scope>
    <source>
        <strain evidence="8">MELC-2E11</strain>
        <tissue evidence="8">Siphon/mantle</tissue>
    </source>
</reference>
<dbReference type="Proteomes" id="UP001164746">
    <property type="component" value="Chromosome 13"/>
</dbReference>
<dbReference type="PANTHER" id="PTHR23055:SF178">
    <property type="entry name" value="NEUROCALCIN HOMOLOG"/>
    <property type="match status" value="1"/>
</dbReference>
<dbReference type="PROSITE" id="PS50222">
    <property type="entry name" value="EF_HAND_2"/>
    <property type="match status" value="3"/>
</dbReference>
<evidence type="ECO:0000256" key="6">
    <source>
        <dbReference type="ARBA" id="ARBA00023288"/>
    </source>
</evidence>
<keyword evidence="3" id="KW-0479">Metal-binding</keyword>
<dbReference type="Gene3D" id="1.10.238.10">
    <property type="entry name" value="EF-hand"/>
    <property type="match status" value="1"/>
</dbReference>
<evidence type="ECO:0000256" key="3">
    <source>
        <dbReference type="ARBA" id="ARBA00022723"/>
    </source>
</evidence>
<evidence type="ECO:0000313" key="8">
    <source>
        <dbReference type="EMBL" id="WAR22999.1"/>
    </source>
</evidence>
<dbReference type="PANTHER" id="PTHR23055">
    <property type="entry name" value="CALCIUM BINDING PROTEINS"/>
    <property type="match status" value="1"/>
</dbReference>
<dbReference type="SMART" id="SM00054">
    <property type="entry name" value="EFh"/>
    <property type="match status" value="3"/>
</dbReference>
<organism evidence="8 9">
    <name type="scientific">Mya arenaria</name>
    <name type="common">Soft-shell clam</name>
    <dbReference type="NCBI Taxonomy" id="6604"/>
    <lineage>
        <taxon>Eukaryota</taxon>
        <taxon>Metazoa</taxon>
        <taxon>Spiralia</taxon>
        <taxon>Lophotrochozoa</taxon>
        <taxon>Mollusca</taxon>
        <taxon>Bivalvia</taxon>
        <taxon>Autobranchia</taxon>
        <taxon>Heteroconchia</taxon>
        <taxon>Euheterodonta</taxon>
        <taxon>Imparidentia</taxon>
        <taxon>Neoheterodontei</taxon>
        <taxon>Myida</taxon>
        <taxon>Myoidea</taxon>
        <taxon>Myidae</taxon>
        <taxon>Mya</taxon>
    </lineage>
</organism>
<dbReference type="Pfam" id="PF13499">
    <property type="entry name" value="EF-hand_7"/>
    <property type="match status" value="1"/>
</dbReference>
<dbReference type="PROSITE" id="PS00018">
    <property type="entry name" value="EF_HAND_1"/>
    <property type="match status" value="3"/>
</dbReference>